<dbReference type="GO" id="GO:0034058">
    <property type="term" value="P:endosomal vesicle fusion"/>
    <property type="evidence" value="ECO:0007669"/>
    <property type="project" value="TreeGrafter"/>
</dbReference>
<dbReference type="Pfam" id="PF23411">
    <property type="entry name" value="Beta-prop_Vps41"/>
    <property type="match status" value="1"/>
</dbReference>
<dbReference type="GO" id="GO:0006623">
    <property type="term" value="P:protein targeting to vacuole"/>
    <property type="evidence" value="ECO:0007669"/>
    <property type="project" value="InterPro"/>
</dbReference>
<dbReference type="GO" id="GO:0016236">
    <property type="term" value="P:macroautophagy"/>
    <property type="evidence" value="ECO:0007669"/>
    <property type="project" value="TreeGrafter"/>
</dbReference>
<organism evidence="8 9">
    <name type="scientific">Ditylenchus destructor</name>
    <dbReference type="NCBI Taxonomy" id="166010"/>
    <lineage>
        <taxon>Eukaryota</taxon>
        <taxon>Metazoa</taxon>
        <taxon>Ecdysozoa</taxon>
        <taxon>Nematoda</taxon>
        <taxon>Chromadorea</taxon>
        <taxon>Rhabditida</taxon>
        <taxon>Tylenchina</taxon>
        <taxon>Tylenchomorpha</taxon>
        <taxon>Sphaerularioidea</taxon>
        <taxon>Anguinidae</taxon>
        <taxon>Anguininae</taxon>
        <taxon>Ditylenchus</taxon>
    </lineage>
</organism>
<dbReference type="GO" id="GO:0030897">
    <property type="term" value="C:HOPS complex"/>
    <property type="evidence" value="ECO:0007669"/>
    <property type="project" value="TreeGrafter"/>
</dbReference>
<reference evidence="8" key="1">
    <citation type="submission" date="2022-01" db="EMBL/GenBank/DDBJ databases">
        <title>Genome Sequence Resource for Two Populations of Ditylenchus destructor, the Migratory Endoparasitic Phytonematode.</title>
        <authorList>
            <person name="Zhang H."/>
            <person name="Lin R."/>
            <person name="Xie B."/>
        </authorList>
    </citation>
    <scope>NUCLEOTIDE SEQUENCE</scope>
    <source>
        <strain evidence="8">BazhouSP</strain>
    </source>
</reference>
<feature type="region of interest" description="Disordered" evidence="6">
    <location>
        <begin position="1"/>
        <end position="24"/>
    </location>
</feature>
<dbReference type="Pfam" id="PF23556">
    <property type="entry name" value="TPR_Vps41"/>
    <property type="match status" value="1"/>
</dbReference>
<dbReference type="AlphaFoldDB" id="A0AAD4R241"/>
<evidence type="ECO:0000313" key="8">
    <source>
        <dbReference type="EMBL" id="KAI1704545.1"/>
    </source>
</evidence>
<comment type="subcellular location">
    <subcellularLocation>
        <location evidence="1">Lysosome</location>
    </subcellularLocation>
</comment>
<evidence type="ECO:0000256" key="2">
    <source>
        <dbReference type="ARBA" id="ARBA00022448"/>
    </source>
</evidence>
<keyword evidence="3" id="KW-0653">Protein transport</keyword>
<dbReference type="SMART" id="SM00320">
    <property type="entry name" value="WD40"/>
    <property type="match status" value="3"/>
</dbReference>
<keyword evidence="9" id="KW-1185">Reference proteome</keyword>
<dbReference type="Gene3D" id="2.130.10.10">
    <property type="entry name" value="YVTN repeat-like/Quinoprotein amine dehydrogenase"/>
    <property type="match status" value="1"/>
</dbReference>
<dbReference type="PANTHER" id="PTHR12616:SF1">
    <property type="entry name" value="VACUOLAR PROTEIN SORTING-ASSOCIATED PROTEIN 41 HOMOLOG"/>
    <property type="match status" value="1"/>
</dbReference>
<dbReference type="SMART" id="SM00299">
    <property type="entry name" value="CLH"/>
    <property type="match status" value="1"/>
</dbReference>
<evidence type="ECO:0000256" key="5">
    <source>
        <dbReference type="PROSITE-ProRule" id="PRU01006"/>
    </source>
</evidence>
<evidence type="ECO:0000256" key="4">
    <source>
        <dbReference type="ARBA" id="ARBA00023228"/>
    </source>
</evidence>
<dbReference type="EMBL" id="JAKKPZ010000066">
    <property type="protein sequence ID" value="KAI1704545.1"/>
    <property type="molecule type" value="Genomic_DNA"/>
</dbReference>
<proteinExistence type="predicted"/>
<feature type="repeat" description="CHCR" evidence="5">
    <location>
        <begin position="705"/>
        <end position="850"/>
    </location>
</feature>
<dbReference type="InterPro" id="IPR045111">
    <property type="entry name" value="Vps41/Vps8"/>
</dbReference>
<dbReference type="InterPro" id="IPR000547">
    <property type="entry name" value="Clathrin_H-chain/VPS_repeat"/>
</dbReference>
<gene>
    <name evidence="8" type="ORF">DdX_14179</name>
</gene>
<dbReference type="InterPro" id="IPR001680">
    <property type="entry name" value="WD40_rpt"/>
</dbReference>
<evidence type="ECO:0000256" key="6">
    <source>
        <dbReference type="SAM" id="MobiDB-lite"/>
    </source>
</evidence>
<dbReference type="PANTHER" id="PTHR12616">
    <property type="entry name" value="VACUOLAR PROTEIN SORTING VPS41"/>
    <property type="match status" value="1"/>
</dbReference>
<dbReference type="InterPro" id="IPR011990">
    <property type="entry name" value="TPR-like_helical_dom_sf"/>
</dbReference>
<dbReference type="Proteomes" id="UP001201812">
    <property type="component" value="Unassembled WGS sequence"/>
</dbReference>
<feature type="domain" description="Vps41 beta-propeller" evidence="7">
    <location>
        <begin position="35"/>
        <end position="301"/>
    </location>
</feature>
<dbReference type="Gene3D" id="1.25.40.10">
    <property type="entry name" value="Tetratricopeptide repeat domain"/>
    <property type="match status" value="1"/>
</dbReference>
<evidence type="ECO:0000256" key="3">
    <source>
        <dbReference type="ARBA" id="ARBA00022927"/>
    </source>
</evidence>
<sequence length="962" mass="108319">MSSPITNCDLERPTTSSQHADMEDEEEVLIEPRFKYSRTLNDVSKVLENDSPSCIAIHDKFIAMGCQSGRIYLFDHLGNGHMECTARHHKCAVSCISIDKPGNYFISCANDFTVSIFGIGSNEYNQNIDLRSSNHAAKSVCIAEDFSRSGSGHRFVTGGRDLILYERNFLGRRKSTVIYQGLEKDGLITAVSWHGPYIGFTNESGTRIYDTKLSRTITLVQPLHKTEAYYSSKFPPRHSWLSSETLCIGWANTICVLLITTKRRISTTNTSSWNIGSTTGPKHGQILHRWILPDFFVAGISYTLTGSENAQSKWPSSLESPNGSVNGLNLTEAKATANPSSWREIVVFGLKLVEDGEGNVNDDKSSISNTSVVTTTLTTAMLAQLDVSNQSQSHRCSAQLLLLRPSALPTPVGIGSPSVDDFQLMAEDTIEMRQSEPKYLARFQLAALPRDNLFFLLGPKELIEAHPCSVDDRIAWFLENSLYIDAVGCAIQNKHSLQEISVLEVGKRLIDHLIEKGDFETAAAYLPQICAKHKTEWEYYVDKFESHHQILKLVPVIPTKEPRLESECYEEILTAALYGRTSVFRTLVSQWDPEIYRGVSGMVDKIMRRLKEDEIKSKSSGSKSATLTPEDQLNLCRSLAHLYVYQGSDKNNEMASRENAYNKAINLYLVIKDPTVFGVISKHNLFELVRDRVTELMDINQDLAIRLVLDNEEKISRDKILTQLYKKPKLQMAYLNRLLNQEGDLRSEDCDRLIKLYADYDRPKLLPFLRKSEKYNLGKALKVCKEKDFVEEKVFLLGRSGDRIGALDEIIKKLGNIELAIDFCTEHSGDAQLWNRLVEMAMLRPDHVIRLLNHVGCSLVEPLRVLEKIPPSMEIPTGLKNCLTKVLRDSEMQVKVIKDSLQVGNLELLRAFRRRIKPLVYEVNPESRCVVCSTSSPNSPVAMEPLNPFSAMSSTFLSIHPS</sequence>
<name>A0AAD4R241_9BILA</name>
<dbReference type="GO" id="GO:0005770">
    <property type="term" value="C:late endosome"/>
    <property type="evidence" value="ECO:0007669"/>
    <property type="project" value="TreeGrafter"/>
</dbReference>
<keyword evidence="4" id="KW-0458">Lysosome</keyword>
<protein>
    <recommendedName>
        <fullName evidence="7">Vps41 beta-propeller domain-containing protein</fullName>
    </recommendedName>
</protein>
<dbReference type="InterPro" id="IPR015943">
    <property type="entry name" value="WD40/YVTN_repeat-like_dom_sf"/>
</dbReference>
<evidence type="ECO:0000313" key="9">
    <source>
        <dbReference type="Proteomes" id="UP001201812"/>
    </source>
</evidence>
<dbReference type="SUPFAM" id="SSF50978">
    <property type="entry name" value="WD40 repeat-like"/>
    <property type="match status" value="1"/>
</dbReference>
<dbReference type="InterPro" id="IPR057780">
    <property type="entry name" value="Beta-prop_Vps41"/>
</dbReference>
<keyword evidence="2" id="KW-0813">Transport</keyword>
<dbReference type="GO" id="GO:0005764">
    <property type="term" value="C:lysosome"/>
    <property type="evidence" value="ECO:0007669"/>
    <property type="project" value="UniProtKB-SubCell"/>
</dbReference>
<accession>A0AAD4R241</accession>
<dbReference type="InterPro" id="IPR036322">
    <property type="entry name" value="WD40_repeat_dom_sf"/>
</dbReference>
<dbReference type="GO" id="GO:0009267">
    <property type="term" value="P:cellular response to starvation"/>
    <property type="evidence" value="ECO:0007669"/>
    <property type="project" value="TreeGrafter"/>
</dbReference>
<evidence type="ECO:0000256" key="1">
    <source>
        <dbReference type="ARBA" id="ARBA00004371"/>
    </source>
</evidence>
<evidence type="ECO:0000259" key="7">
    <source>
        <dbReference type="Pfam" id="PF23411"/>
    </source>
</evidence>
<dbReference type="PROSITE" id="PS50236">
    <property type="entry name" value="CHCR"/>
    <property type="match status" value="1"/>
</dbReference>
<comment type="caution">
    <text evidence="8">The sequence shown here is derived from an EMBL/GenBank/DDBJ whole genome shotgun (WGS) entry which is preliminary data.</text>
</comment>